<sequence length="194" mass="20669">MARSRARSIMMDEVRTGELAGADRDARRIAELLELLPSMAGPSTWNGIEELVDLLVHVQGQGLAACLALARQAGVDPSRFDTLLAEDELVSNLLLLHGLHPVPARVRVEQALERIRPSLASHSGGVELVGLDEEGVAHLRLSGACDGCASSRATVEQTVRRAIEEAAPEVAGIEVEEEPKSDPSFVQLTVRGGA</sequence>
<evidence type="ECO:0000259" key="1">
    <source>
        <dbReference type="Pfam" id="PF01106"/>
    </source>
</evidence>
<dbReference type="GO" id="GO:0051536">
    <property type="term" value="F:iron-sulfur cluster binding"/>
    <property type="evidence" value="ECO:0007669"/>
    <property type="project" value="InterPro"/>
</dbReference>
<dbReference type="GO" id="GO:0016226">
    <property type="term" value="P:iron-sulfur cluster assembly"/>
    <property type="evidence" value="ECO:0007669"/>
    <property type="project" value="InterPro"/>
</dbReference>
<dbReference type="STRING" id="1391653.AKJ08_0536"/>
<dbReference type="SUPFAM" id="SSF117916">
    <property type="entry name" value="Fe-S cluster assembly (FSCA) domain-like"/>
    <property type="match status" value="1"/>
</dbReference>
<dbReference type="InterPro" id="IPR034904">
    <property type="entry name" value="FSCA_dom_sf"/>
</dbReference>
<reference evidence="2 3" key="1">
    <citation type="submission" date="2015-08" db="EMBL/GenBank/DDBJ databases">
        <authorList>
            <person name="Babu N.S."/>
            <person name="Beckwith C.J."/>
            <person name="Beseler K.G."/>
            <person name="Brison A."/>
            <person name="Carone J.V."/>
            <person name="Caskin T.P."/>
            <person name="Diamond M."/>
            <person name="Durham M.E."/>
            <person name="Foxe J.M."/>
            <person name="Go M."/>
            <person name="Henderson B.A."/>
            <person name="Jones I.B."/>
            <person name="McGettigan J.A."/>
            <person name="Micheletti S.J."/>
            <person name="Nasrallah M.E."/>
            <person name="Ortiz D."/>
            <person name="Piller C.R."/>
            <person name="Privatt S.R."/>
            <person name="Schneider S.L."/>
            <person name="Sharp S."/>
            <person name="Smith T.C."/>
            <person name="Stanton J.D."/>
            <person name="Ullery H.E."/>
            <person name="Wilson R.J."/>
            <person name="Serrano M.G."/>
            <person name="Buck G."/>
            <person name="Lee V."/>
            <person name="Wang Y."/>
            <person name="Carvalho R."/>
            <person name="Voegtly L."/>
            <person name="Shi R."/>
            <person name="Duckworth R."/>
            <person name="Johnson A."/>
            <person name="Loviza R."/>
            <person name="Walstead R."/>
            <person name="Shah Z."/>
            <person name="Kiflezghi M."/>
            <person name="Wade K."/>
            <person name="Ball S.L."/>
            <person name="Bradley K.W."/>
            <person name="Asai D.J."/>
            <person name="Bowman C.A."/>
            <person name="Russell D.A."/>
            <person name="Pope W.H."/>
            <person name="Jacobs-Sera D."/>
            <person name="Hendrix R.W."/>
            <person name="Hatfull G.F."/>
        </authorList>
    </citation>
    <scope>NUCLEOTIDE SEQUENCE [LARGE SCALE GENOMIC DNA]</scope>
    <source>
        <strain evidence="2 3">DSM 27710</strain>
    </source>
</reference>
<accession>A0A0K1PAK9</accession>
<dbReference type="Gene3D" id="3.30.300.130">
    <property type="entry name" value="Fe-S cluster assembly (FSCA)"/>
    <property type="match status" value="1"/>
</dbReference>
<evidence type="ECO:0000313" key="3">
    <source>
        <dbReference type="Proteomes" id="UP000055590"/>
    </source>
</evidence>
<organism evidence="2 3">
    <name type="scientific">Vulgatibacter incomptus</name>
    <dbReference type="NCBI Taxonomy" id="1391653"/>
    <lineage>
        <taxon>Bacteria</taxon>
        <taxon>Pseudomonadati</taxon>
        <taxon>Myxococcota</taxon>
        <taxon>Myxococcia</taxon>
        <taxon>Myxococcales</taxon>
        <taxon>Cystobacterineae</taxon>
        <taxon>Vulgatibacteraceae</taxon>
        <taxon>Vulgatibacter</taxon>
    </lineage>
</organism>
<feature type="domain" description="NIF system FeS cluster assembly NifU C-terminal" evidence="1">
    <location>
        <begin position="108"/>
        <end position="173"/>
    </location>
</feature>
<name>A0A0K1PAK9_9BACT</name>
<dbReference type="PANTHER" id="PTHR11178">
    <property type="entry name" value="IRON-SULFUR CLUSTER SCAFFOLD PROTEIN NFU-RELATED"/>
    <property type="match status" value="1"/>
</dbReference>
<proteinExistence type="predicted"/>
<dbReference type="Pfam" id="PF01106">
    <property type="entry name" value="NifU"/>
    <property type="match status" value="1"/>
</dbReference>
<gene>
    <name evidence="2" type="ORF">AKJ08_0536</name>
</gene>
<dbReference type="InterPro" id="IPR001075">
    <property type="entry name" value="NIF_FeS_clus_asmbl_NifU_C"/>
</dbReference>
<dbReference type="AlphaFoldDB" id="A0A0K1PAK9"/>
<dbReference type="EMBL" id="CP012332">
    <property type="protein sequence ID" value="AKU90149.1"/>
    <property type="molecule type" value="Genomic_DNA"/>
</dbReference>
<dbReference type="KEGG" id="vin:AKJ08_0536"/>
<dbReference type="Proteomes" id="UP000055590">
    <property type="component" value="Chromosome"/>
</dbReference>
<protein>
    <recommendedName>
        <fullName evidence="1">NIF system FeS cluster assembly NifU C-terminal domain-containing protein</fullName>
    </recommendedName>
</protein>
<evidence type="ECO:0000313" key="2">
    <source>
        <dbReference type="EMBL" id="AKU90149.1"/>
    </source>
</evidence>
<dbReference type="GO" id="GO:0005506">
    <property type="term" value="F:iron ion binding"/>
    <property type="evidence" value="ECO:0007669"/>
    <property type="project" value="InterPro"/>
</dbReference>
<keyword evidence="3" id="KW-1185">Reference proteome</keyword>